<feature type="compositionally biased region" description="Low complexity" evidence="1">
    <location>
        <begin position="235"/>
        <end position="249"/>
    </location>
</feature>
<name>A0A1Y2ESY2_9FUNG</name>
<dbReference type="EMBL" id="MCOG01000028">
    <property type="protein sequence ID" value="ORY74681.1"/>
    <property type="molecule type" value="Genomic_DNA"/>
</dbReference>
<feature type="region of interest" description="Disordered" evidence="1">
    <location>
        <begin position="226"/>
        <end position="249"/>
    </location>
</feature>
<feature type="compositionally biased region" description="Polar residues" evidence="1">
    <location>
        <begin position="110"/>
        <end position="124"/>
    </location>
</feature>
<accession>A0A1Y2ESY2</accession>
<keyword evidence="3" id="KW-1185">Reference proteome</keyword>
<comment type="caution">
    <text evidence="2">The sequence shown here is derived from an EMBL/GenBank/DDBJ whole genome shotgun (WGS) entry which is preliminary data.</text>
</comment>
<gene>
    <name evidence="2" type="ORF">LY90DRAFT_502482</name>
</gene>
<evidence type="ECO:0000313" key="3">
    <source>
        <dbReference type="Proteomes" id="UP000193920"/>
    </source>
</evidence>
<proteinExistence type="predicted"/>
<feature type="compositionally biased region" description="Acidic residues" evidence="1">
    <location>
        <begin position="126"/>
        <end position="135"/>
    </location>
</feature>
<dbReference type="Proteomes" id="UP000193920">
    <property type="component" value="Unassembled WGS sequence"/>
</dbReference>
<feature type="region of interest" description="Disordered" evidence="1">
    <location>
        <begin position="95"/>
        <end position="141"/>
    </location>
</feature>
<protein>
    <submittedName>
        <fullName evidence="2">Uncharacterized protein</fullName>
    </submittedName>
</protein>
<evidence type="ECO:0000256" key="1">
    <source>
        <dbReference type="SAM" id="MobiDB-lite"/>
    </source>
</evidence>
<reference evidence="2 3" key="1">
    <citation type="submission" date="2016-08" db="EMBL/GenBank/DDBJ databases">
        <title>A Parts List for Fungal Cellulosomes Revealed by Comparative Genomics.</title>
        <authorList>
            <consortium name="DOE Joint Genome Institute"/>
            <person name="Haitjema C.H."/>
            <person name="Gilmore S.P."/>
            <person name="Henske J.K."/>
            <person name="Solomon K.V."/>
            <person name="De Groot R."/>
            <person name="Kuo A."/>
            <person name="Mondo S.J."/>
            <person name="Salamov A.A."/>
            <person name="Labutti K."/>
            <person name="Zhao Z."/>
            <person name="Chiniquy J."/>
            <person name="Barry K."/>
            <person name="Brewer H.M."/>
            <person name="Purvine S.O."/>
            <person name="Wright A.T."/>
            <person name="Boxma B."/>
            <person name="Van Alen T."/>
            <person name="Hackstein J.H."/>
            <person name="Baker S.E."/>
            <person name="Grigoriev I.V."/>
            <person name="O'Malley M.A."/>
        </authorList>
    </citation>
    <scope>NUCLEOTIDE SEQUENCE [LARGE SCALE GENOMIC DNA]</scope>
    <source>
        <strain evidence="2 3">G1</strain>
    </source>
</reference>
<sequence length="277" mass="31635">MTSQIETQSKVQQPVASSSDSIIEYSQEFKIEMENSICHYFSNLDNKSFKSNIDRNETLVNNASKDIEYITPTPSLKGISDFMIDQIFSTEKIIPVESDDEDSKREATENKINSCNSDLTLNNNVEDSEEEDEEKKEDVFSERDGDISKSFAIEFIDLLDINMKELNSKKDNFEVVGLKKIDENTDKVLPDDLNEASEIKFANDIKEKKSKSKKTKHISIFNMDKKTSHLHRSKSTSTAKSSSSTLTDSMESLTKEVKSKLSFSKIFRTVKKRMQKN</sequence>
<dbReference type="OrthoDB" id="10569111at2759"/>
<organism evidence="2 3">
    <name type="scientific">Neocallimastix californiae</name>
    <dbReference type="NCBI Taxonomy" id="1754190"/>
    <lineage>
        <taxon>Eukaryota</taxon>
        <taxon>Fungi</taxon>
        <taxon>Fungi incertae sedis</taxon>
        <taxon>Chytridiomycota</taxon>
        <taxon>Chytridiomycota incertae sedis</taxon>
        <taxon>Neocallimastigomycetes</taxon>
        <taxon>Neocallimastigales</taxon>
        <taxon>Neocallimastigaceae</taxon>
        <taxon>Neocallimastix</taxon>
    </lineage>
</organism>
<dbReference type="AlphaFoldDB" id="A0A1Y2ESY2"/>
<feature type="region of interest" description="Disordered" evidence="1">
    <location>
        <begin position="1"/>
        <end position="20"/>
    </location>
</feature>
<evidence type="ECO:0000313" key="2">
    <source>
        <dbReference type="EMBL" id="ORY74681.1"/>
    </source>
</evidence>